<keyword evidence="2" id="KW-0812">Transmembrane</keyword>
<dbReference type="PANTHER" id="PTHR31048">
    <property type="entry name" value="OS03G0233200 PROTEIN"/>
    <property type="match status" value="1"/>
</dbReference>
<feature type="signal peptide" evidence="3">
    <location>
        <begin position="1"/>
        <end position="16"/>
    </location>
</feature>
<dbReference type="EMBL" id="LAFY01000356">
    <property type="protein sequence ID" value="KJX99281.1"/>
    <property type="molecule type" value="Genomic_DNA"/>
</dbReference>
<dbReference type="SUPFAM" id="SSF49870">
    <property type="entry name" value="Osmotin, thaumatin-like protein"/>
    <property type="match status" value="1"/>
</dbReference>
<evidence type="ECO:0000313" key="4">
    <source>
        <dbReference type="EMBL" id="KJX99281.1"/>
    </source>
</evidence>
<keyword evidence="5" id="KW-1185">Reference proteome</keyword>
<feature type="disulfide bond" evidence="1">
    <location>
        <begin position="107"/>
        <end position="112"/>
    </location>
</feature>
<feature type="chain" id="PRO_5002468884" description="Thaumatin family protein" evidence="3">
    <location>
        <begin position="17"/>
        <end position="376"/>
    </location>
</feature>
<accession>A0A0F4GPE0</accession>
<dbReference type="Gene3D" id="2.60.110.10">
    <property type="entry name" value="Thaumatin"/>
    <property type="match status" value="1"/>
</dbReference>
<evidence type="ECO:0000256" key="3">
    <source>
        <dbReference type="SAM" id="SignalP"/>
    </source>
</evidence>
<gene>
    <name evidence="4" type="ORF">TI39_contig364g00036</name>
</gene>
<keyword evidence="2" id="KW-0472">Membrane</keyword>
<dbReference type="AlphaFoldDB" id="A0A0F4GPE0"/>
<feature type="transmembrane region" description="Helical" evidence="2">
    <location>
        <begin position="350"/>
        <end position="374"/>
    </location>
</feature>
<feature type="disulfide bond" evidence="1">
    <location>
        <begin position="217"/>
        <end position="249"/>
    </location>
</feature>
<dbReference type="SMART" id="SM00205">
    <property type="entry name" value="THN"/>
    <property type="match status" value="1"/>
</dbReference>
<keyword evidence="1" id="KW-1015">Disulfide bond</keyword>
<feature type="disulfide bond" evidence="1">
    <location>
        <begin position="90"/>
        <end position="102"/>
    </location>
</feature>
<evidence type="ECO:0000256" key="2">
    <source>
        <dbReference type="SAM" id="Phobius"/>
    </source>
</evidence>
<protein>
    <recommendedName>
        <fullName evidence="6">Thaumatin family protein</fullName>
    </recommendedName>
</protein>
<name>A0A0F4GPE0_9PEZI</name>
<feature type="disulfide bond" evidence="1">
    <location>
        <begin position="263"/>
        <end position="273"/>
    </location>
</feature>
<evidence type="ECO:0008006" key="6">
    <source>
        <dbReference type="Google" id="ProtNLM"/>
    </source>
</evidence>
<comment type="caution">
    <text evidence="4">The sequence shown here is derived from an EMBL/GenBank/DDBJ whole genome shotgun (WGS) entry which is preliminary data.</text>
</comment>
<feature type="disulfide bond" evidence="1">
    <location>
        <begin position="253"/>
        <end position="262"/>
    </location>
</feature>
<dbReference type="OrthoDB" id="430315at2759"/>
<dbReference type="InterPro" id="IPR037176">
    <property type="entry name" value="Osmotin/thaumatin-like_sf"/>
</dbReference>
<dbReference type="STRING" id="1047168.A0A0F4GPE0"/>
<sequence length="376" mass="39810">MRNIILWIVLAATVRAEHHMNRRIESRQNNNSSGLQIVISNMCADKIWPGVVTQSSTGPTASGFELDPGANRTINVADDWQGRVWGRTNCSFSSDGSSQGSCTTGECGALNCRQAGNPPATLAEFTMDGGSDQTFYDLSLVDGYNLPMAIVLVPNNVEALKDTQAKHTNPSCVGSVGNLAPQSFNPYANSQQFLGTTSSAPMDFDKSVSLNDVADWCPWDLQTLPPSKPGNGVYPYPDSNIQRPAFAPCISACKKYNKAKYCCTGKYGPVGSCQRDYYGDAAKKVCPDAYSFAQDDQSSTFIVPKGASYQVVFCPGGRSTNIIANNDKAGGTTSKASVGKSSALMAGGSLIGGIAWGGVVWAGFWVAMFVTCGVGG</sequence>
<reference evidence="4 5" key="1">
    <citation type="submission" date="2015-03" db="EMBL/GenBank/DDBJ databases">
        <title>RNA-seq based gene annotation and comparative genomics of four Zymoseptoria species reveal species-specific pathogenicity related genes and transposable element activity.</title>
        <authorList>
            <person name="Grandaubert J."/>
            <person name="Bhattacharyya A."/>
            <person name="Stukenbrock E.H."/>
        </authorList>
    </citation>
    <scope>NUCLEOTIDE SEQUENCE [LARGE SCALE GENOMIC DNA]</scope>
    <source>
        <strain evidence="4 5">Zb18110</strain>
    </source>
</reference>
<dbReference type="PRINTS" id="PR00347">
    <property type="entry name" value="THAUMATIN"/>
</dbReference>
<dbReference type="Proteomes" id="UP000033647">
    <property type="component" value="Unassembled WGS sequence"/>
</dbReference>
<dbReference type="PIRSF" id="PIRSF002703">
    <property type="entry name" value="Thaumatin"/>
    <property type="match status" value="1"/>
</dbReference>
<keyword evidence="3" id="KW-0732">Signal</keyword>
<keyword evidence="2" id="KW-1133">Transmembrane helix</keyword>
<dbReference type="PROSITE" id="PS51367">
    <property type="entry name" value="THAUMATIN_2"/>
    <property type="match status" value="1"/>
</dbReference>
<feature type="disulfide bond" evidence="1">
    <location>
        <begin position="43"/>
        <end position="314"/>
    </location>
</feature>
<evidence type="ECO:0000313" key="5">
    <source>
        <dbReference type="Proteomes" id="UP000033647"/>
    </source>
</evidence>
<dbReference type="Pfam" id="PF00314">
    <property type="entry name" value="Thaumatin"/>
    <property type="match status" value="1"/>
</dbReference>
<proteinExistence type="predicted"/>
<organism evidence="4 5">
    <name type="scientific">Zymoseptoria brevis</name>
    <dbReference type="NCBI Taxonomy" id="1047168"/>
    <lineage>
        <taxon>Eukaryota</taxon>
        <taxon>Fungi</taxon>
        <taxon>Dikarya</taxon>
        <taxon>Ascomycota</taxon>
        <taxon>Pezizomycotina</taxon>
        <taxon>Dothideomycetes</taxon>
        <taxon>Dothideomycetidae</taxon>
        <taxon>Mycosphaerellales</taxon>
        <taxon>Mycosphaerellaceae</taxon>
        <taxon>Zymoseptoria</taxon>
    </lineage>
</organism>
<dbReference type="InterPro" id="IPR001938">
    <property type="entry name" value="Thaumatin"/>
</dbReference>
<feature type="disulfide bond" evidence="1">
    <location>
        <begin position="172"/>
        <end position="286"/>
    </location>
</feature>
<evidence type="ECO:0000256" key="1">
    <source>
        <dbReference type="PIRSR" id="PIRSR002703-1"/>
    </source>
</evidence>